<dbReference type="GeneID" id="28250539"/>
<dbReference type="Proteomes" id="UP000013243">
    <property type="component" value="Chromosome"/>
</dbReference>
<evidence type="ECO:0000313" key="14">
    <source>
        <dbReference type="Proteomes" id="UP000013243"/>
    </source>
</evidence>
<dbReference type="InterPro" id="IPR010128">
    <property type="entry name" value="ATPase_T1SS_PrtD-like"/>
</dbReference>
<keyword evidence="13" id="KW-0378">Hydrolase</keyword>
<feature type="transmembrane region" description="Helical" evidence="10">
    <location>
        <begin position="161"/>
        <end position="180"/>
    </location>
</feature>
<evidence type="ECO:0000256" key="2">
    <source>
        <dbReference type="ARBA" id="ARBA00022448"/>
    </source>
</evidence>
<dbReference type="GO" id="GO:0005524">
    <property type="term" value="F:ATP binding"/>
    <property type="evidence" value="ECO:0007669"/>
    <property type="project" value="UniProtKB-KW"/>
</dbReference>
<feature type="domain" description="ABC transporter" evidence="11">
    <location>
        <begin position="333"/>
        <end position="569"/>
    </location>
</feature>
<dbReference type="PANTHER" id="PTHR24221">
    <property type="entry name" value="ATP-BINDING CASSETTE SUB-FAMILY B"/>
    <property type="match status" value="1"/>
</dbReference>
<dbReference type="NCBIfam" id="TIGR01842">
    <property type="entry name" value="type_I_sec_PrtD"/>
    <property type="match status" value="1"/>
</dbReference>
<evidence type="ECO:0000256" key="5">
    <source>
        <dbReference type="ARBA" id="ARBA00022741"/>
    </source>
</evidence>
<dbReference type="PROSITE" id="PS50893">
    <property type="entry name" value="ABC_TRANSPORTER_2"/>
    <property type="match status" value="1"/>
</dbReference>
<dbReference type="GO" id="GO:0016887">
    <property type="term" value="F:ATP hydrolysis activity"/>
    <property type="evidence" value="ECO:0007669"/>
    <property type="project" value="InterPro"/>
</dbReference>
<evidence type="ECO:0000259" key="11">
    <source>
        <dbReference type="PROSITE" id="PS50893"/>
    </source>
</evidence>
<evidence type="ECO:0000256" key="3">
    <source>
        <dbReference type="ARBA" id="ARBA00022475"/>
    </source>
</evidence>
<dbReference type="PROSITE" id="PS50929">
    <property type="entry name" value="ABC_TM1F"/>
    <property type="match status" value="1"/>
</dbReference>
<dbReference type="GO" id="GO:0030253">
    <property type="term" value="P:protein secretion by the type I secretion system"/>
    <property type="evidence" value="ECO:0007669"/>
    <property type="project" value="InterPro"/>
</dbReference>
<dbReference type="Gene3D" id="3.40.50.300">
    <property type="entry name" value="P-loop containing nucleotide triphosphate hydrolases"/>
    <property type="match status" value="1"/>
</dbReference>
<organism evidence="13 14">
    <name type="scientific">Tritonibacter mobilis F1926</name>
    <dbReference type="NCBI Taxonomy" id="1265309"/>
    <lineage>
        <taxon>Bacteria</taxon>
        <taxon>Pseudomonadati</taxon>
        <taxon>Pseudomonadota</taxon>
        <taxon>Alphaproteobacteria</taxon>
        <taxon>Rhodobacterales</taxon>
        <taxon>Paracoccaceae</taxon>
        <taxon>Tritonibacter</taxon>
    </lineage>
</organism>
<evidence type="ECO:0000256" key="1">
    <source>
        <dbReference type="ARBA" id="ARBA00004651"/>
    </source>
</evidence>
<dbReference type="GO" id="GO:0005886">
    <property type="term" value="C:plasma membrane"/>
    <property type="evidence" value="ECO:0007669"/>
    <property type="project" value="UniProtKB-SubCell"/>
</dbReference>
<dbReference type="GO" id="GO:0140359">
    <property type="term" value="F:ABC-type transporter activity"/>
    <property type="evidence" value="ECO:0007669"/>
    <property type="project" value="InterPro"/>
</dbReference>
<evidence type="ECO:0000313" key="13">
    <source>
        <dbReference type="EMBL" id="ANP41463.1"/>
    </source>
</evidence>
<dbReference type="InterPro" id="IPR011527">
    <property type="entry name" value="ABC1_TM_dom"/>
</dbReference>
<dbReference type="Pfam" id="PF00664">
    <property type="entry name" value="ABC_membrane"/>
    <property type="match status" value="1"/>
</dbReference>
<dbReference type="GO" id="GO:0006508">
    <property type="term" value="P:proteolysis"/>
    <property type="evidence" value="ECO:0007669"/>
    <property type="project" value="UniProtKB-KW"/>
</dbReference>
<reference evidence="13 14" key="1">
    <citation type="journal article" date="2016" name="ISME J.">
        <title>Global occurrence and heterogeneity of the Roseobacter-clade species Ruegeria mobilis.</title>
        <authorList>
            <person name="Sonnenschein E."/>
            <person name="Gram L."/>
        </authorList>
    </citation>
    <scope>NUCLEOTIDE SEQUENCE [LARGE SCALE GENOMIC DNA]</scope>
    <source>
        <strain evidence="13 14">F1926</strain>
    </source>
</reference>
<evidence type="ECO:0000256" key="6">
    <source>
        <dbReference type="ARBA" id="ARBA00022840"/>
    </source>
</evidence>
<keyword evidence="6 13" id="KW-0067">ATP-binding</keyword>
<keyword evidence="5" id="KW-0547">Nucleotide-binding</keyword>
<protein>
    <submittedName>
        <fullName evidence="13">Protease/lipase ABC transporter permease/ATP-binding protein</fullName>
    </submittedName>
</protein>
<evidence type="ECO:0000256" key="10">
    <source>
        <dbReference type="SAM" id="Phobius"/>
    </source>
</evidence>
<keyword evidence="4 10" id="KW-0812">Transmembrane</keyword>
<dbReference type="PROSITE" id="PS00211">
    <property type="entry name" value="ABC_TRANSPORTER_1"/>
    <property type="match status" value="1"/>
</dbReference>
<dbReference type="SUPFAM" id="SSF52540">
    <property type="entry name" value="P-loop containing nucleoside triphosphate hydrolases"/>
    <property type="match status" value="1"/>
</dbReference>
<feature type="domain" description="ABC transmembrane type-1" evidence="12">
    <location>
        <begin position="25"/>
        <end position="302"/>
    </location>
</feature>
<feature type="region of interest" description="Disordered" evidence="9">
    <location>
        <begin position="565"/>
        <end position="587"/>
    </location>
</feature>
<dbReference type="CDD" id="cd03246">
    <property type="entry name" value="ABCC_Protease_Secretion"/>
    <property type="match status" value="1"/>
</dbReference>
<dbReference type="GO" id="GO:0034040">
    <property type="term" value="F:ATPase-coupled lipid transmembrane transporter activity"/>
    <property type="evidence" value="ECO:0007669"/>
    <property type="project" value="TreeGrafter"/>
</dbReference>
<keyword evidence="7 10" id="KW-1133">Transmembrane helix</keyword>
<dbReference type="InterPro" id="IPR003593">
    <property type="entry name" value="AAA+_ATPase"/>
</dbReference>
<keyword evidence="8 10" id="KW-0472">Membrane</keyword>
<evidence type="ECO:0000256" key="8">
    <source>
        <dbReference type="ARBA" id="ARBA00023136"/>
    </source>
</evidence>
<comment type="subcellular location">
    <subcellularLocation>
        <location evidence="1">Cell membrane</location>
        <topology evidence="1">Multi-pass membrane protein</topology>
    </subcellularLocation>
</comment>
<dbReference type="Gene3D" id="1.20.1560.10">
    <property type="entry name" value="ABC transporter type 1, transmembrane domain"/>
    <property type="match status" value="1"/>
</dbReference>
<dbReference type="RefSeq" id="WP_005644186.1">
    <property type="nucleotide sequence ID" value="NZ_CP015230.1"/>
</dbReference>
<evidence type="ECO:0000256" key="4">
    <source>
        <dbReference type="ARBA" id="ARBA00022692"/>
    </source>
</evidence>
<dbReference type="FunFam" id="3.40.50.300:FF:001444">
    <property type="entry name" value="ABC transporter ATP-binding protein"/>
    <property type="match status" value="1"/>
</dbReference>
<dbReference type="InterPro" id="IPR003439">
    <property type="entry name" value="ABC_transporter-like_ATP-bd"/>
</dbReference>
<dbReference type="InterPro" id="IPR039421">
    <property type="entry name" value="Type_1_exporter"/>
</dbReference>
<feature type="transmembrane region" description="Helical" evidence="10">
    <location>
        <begin position="23"/>
        <end position="47"/>
    </location>
</feature>
<dbReference type="EMBL" id="CP015230">
    <property type="protein sequence ID" value="ANP41463.1"/>
    <property type="molecule type" value="Genomic_DNA"/>
</dbReference>
<gene>
    <name evidence="13" type="ORF">K529_011860</name>
</gene>
<dbReference type="PANTHER" id="PTHR24221:SF248">
    <property type="entry name" value="ABC TRANSPORTER TRANSMEMBRANE REGION"/>
    <property type="match status" value="1"/>
</dbReference>
<proteinExistence type="predicted"/>
<accession>A0A1B1A4D7</accession>
<evidence type="ECO:0000256" key="7">
    <source>
        <dbReference type="ARBA" id="ARBA00022989"/>
    </source>
</evidence>
<evidence type="ECO:0000259" key="12">
    <source>
        <dbReference type="PROSITE" id="PS50929"/>
    </source>
</evidence>
<dbReference type="SUPFAM" id="SSF90123">
    <property type="entry name" value="ABC transporter transmembrane region"/>
    <property type="match status" value="1"/>
</dbReference>
<keyword evidence="3" id="KW-1003">Cell membrane</keyword>
<dbReference type="STRING" id="1265309.K529_011860"/>
<dbReference type="AlphaFoldDB" id="A0A1B1A4D7"/>
<feature type="transmembrane region" description="Helical" evidence="10">
    <location>
        <begin position="59"/>
        <end position="78"/>
    </location>
</feature>
<keyword evidence="2" id="KW-0813">Transport</keyword>
<dbReference type="KEGG" id="rmb:K529_011860"/>
<dbReference type="OrthoDB" id="9808328at2"/>
<dbReference type="Pfam" id="PF00005">
    <property type="entry name" value="ABC_tran"/>
    <property type="match status" value="1"/>
</dbReference>
<dbReference type="SMART" id="SM00382">
    <property type="entry name" value="AAA"/>
    <property type="match status" value="1"/>
</dbReference>
<evidence type="ECO:0000256" key="9">
    <source>
        <dbReference type="SAM" id="MobiDB-lite"/>
    </source>
</evidence>
<dbReference type="InterPro" id="IPR036640">
    <property type="entry name" value="ABC1_TM_sf"/>
</dbReference>
<dbReference type="InterPro" id="IPR027417">
    <property type="entry name" value="P-loop_NTPase"/>
</dbReference>
<dbReference type="GO" id="GO:0008233">
    <property type="term" value="F:peptidase activity"/>
    <property type="evidence" value="ECO:0007669"/>
    <property type="project" value="UniProtKB-KW"/>
</dbReference>
<name>A0A1B1A4D7_9RHOB</name>
<dbReference type="InterPro" id="IPR017871">
    <property type="entry name" value="ABC_transporter-like_CS"/>
</dbReference>
<sequence>MNNKFTNAGREELLAVRRQSRSLYWTVALFSAFVNILMLTGPLYMMQVYDRVLGSRSEATLLALSLLVIFLYGMMGLLDAVRGRIMRRVAARFQSALDRRVFDAMIRRSAVANDPEAQTGLNDLESVQKLIASPGVMAAFDLPWTPIFLAGIALFHPWLGWLAIGGGSVLIAIALLNQLLSTAPSKAAMMSSHQAMLQSEEIRTEAEMIQAMGMREAAFQRWRQARGKALADNMVASDVTGTFSAVTKTLRLFLQSAMLGLGAYLTLEGEVSAGAMIAGSILLGRALSPIEVGLGQWPLVQRARKGWQNLETLLTKTPPEPERTSLPKPRAILDVEAIAATAPGENRPVLRNVTFRVEPGEAVGVIGPSGSGKSTLARVLTGAWRAAAGTVRLDGASLSQYDPAVLGHHIGYLPQRVELFDGTIAQNIARLASAPDADAVVEAAKAAAAHDMIVKLPEGYDTPVRSGGGRLSGGQMQRIGLARALYGDPVILILDEPNSNLDNDGSVALNNAIKRLKSQGKSVLIMAHRPAAIQECDKILVIEQGKMAAFGPKDEVLRKMVANHRDIQQAGGPRSARGAPVVKGNTP</sequence>
<dbReference type="GO" id="GO:0030256">
    <property type="term" value="C:type I protein secretion system complex"/>
    <property type="evidence" value="ECO:0007669"/>
    <property type="project" value="InterPro"/>
</dbReference>
<keyword evidence="13" id="KW-0645">Protease</keyword>